<accession>A0ABX1HP66</accession>
<keyword evidence="2" id="KW-1185">Reference proteome</keyword>
<comment type="caution">
    <text evidence="1">The sequence shown here is derived from an EMBL/GenBank/DDBJ whole genome shotgun (WGS) entry which is preliminary data.</text>
</comment>
<evidence type="ECO:0000313" key="1">
    <source>
        <dbReference type="EMBL" id="NKI92059.1"/>
    </source>
</evidence>
<dbReference type="EMBL" id="JAAVTK010000031">
    <property type="protein sequence ID" value="NKI92059.1"/>
    <property type="molecule type" value="Genomic_DNA"/>
</dbReference>
<organism evidence="1 2">
    <name type="scientific">Hymenobacter artigasi</name>
    <dbReference type="NCBI Taxonomy" id="2719616"/>
    <lineage>
        <taxon>Bacteria</taxon>
        <taxon>Pseudomonadati</taxon>
        <taxon>Bacteroidota</taxon>
        <taxon>Cytophagia</taxon>
        <taxon>Cytophagales</taxon>
        <taxon>Hymenobacteraceae</taxon>
        <taxon>Hymenobacter</taxon>
    </lineage>
</organism>
<name>A0ABX1HP66_9BACT</name>
<evidence type="ECO:0000313" key="2">
    <source>
        <dbReference type="Proteomes" id="UP000717634"/>
    </source>
</evidence>
<evidence type="ECO:0008006" key="3">
    <source>
        <dbReference type="Google" id="ProtNLM"/>
    </source>
</evidence>
<proteinExistence type="predicted"/>
<protein>
    <recommendedName>
        <fullName evidence="3">DUF4136 domain-containing protein</fullName>
    </recommendedName>
</protein>
<dbReference type="Proteomes" id="UP000717634">
    <property type="component" value="Unassembled WGS sequence"/>
</dbReference>
<dbReference type="PROSITE" id="PS51257">
    <property type="entry name" value="PROKAR_LIPOPROTEIN"/>
    <property type="match status" value="1"/>
</dbReference>
<dbReference type="RefSeq" id="WP_168675594.1">
    <property type="nucleotide sequence ID" value="NZ_JAAVTK010000031.1"/>
</dbReference>
<gene>
    <name evidence="1" type="ORF">HBN54_004683</name>
</gene>
<reference evidence="1 2" key="1">
    <citation type="submission" date="2020-03" db="EMBL/GenBank/DDBJ databases">
        <title>Genomic Encyclopedia of Type Strains, Phase IV (KMG-V): Genome sequencing to study the core and pangenomes of soil and plant-associated prokaryotes.</title>
        <authorList>
            <person name="Whitman W."/>
        </authorList>
    </citation>
    <scope>NUCLEOTIDE SEQUENCE [LARGE SCALE GENOMIC DNA]</scope>
    <source>
        <strain evidence="1 2">1B</strain>
    </source>
</reference>
<sequence>MKTTLKIHSKNWLMLIAIGWTMVTSCTKNKGDELLPMPGSTTYSTAYQVSEASAKRVAEHIALKSYENTTI</sequence>